<reference evidence="5" key="1">
    <citation type="journal article" date="2018" name="Nat. Microbiol.">
        <title>Leveraging single-cell genomics to expand the fungal tree of life.</title>
        <authorList>
            <person name="Ahrendt S.R."/>
            <person name="Quandt C.A."/>
            <person name="Ciobanu D."/>
            <person name="Clum A."/>
            <person name="Salamov A."/>
            <person name="Andreopoulos B."/>
            <person name="Cheng J.F."/>
            <person name="Woyke T."/>
            <person name="Pelin A."/>
            <person name="Henrissat B."/>
            <person name="Reynolds N.K."/>
            <person name="Benny G.L."/>
            <person name="Smith M.E."/>
            <person name="James T.Y."/>
            <person name="Grigoriev I.V."/>
        </authorList>
    </citation>
    <scope>NUCLEOTIDE SEQUENCE [LARGE SCALE GENOMIC DNA]</scope>
    <source>
        <strain evidence="5">Benny S71-1</strain>
    </source>
</reference>
<evidence type="ECO:0000256" key="1">
    <source>
        <dbReference type="ARBA" id="ARBA00010409"/>
    </source>
</evidence>
<feature type="domain" description="DUF2428" evidence="2">
    <location>
        <begin position="739"/>
        <end position="962"/>
    </location>
</feature>
<dbReference type="Proteomes" id="UP000278143">
    <property type="component" value="Unassembled WGS sequence"/>
</dbReference>
<proteinExistence type="inferred from homology"/>
<evidence type="ECO:0000259" key="3">
    <source>
        <dbReference type="Pfam" id="PF25150"/>
    </source>
</evidence>
<comment type="similarity">
    <text evidence="1">Belongs to the THADA family.</text>
</comment>
<feature type="domain" description="tRNA (32-2'-O)-methyltransferase regulator THADA-like TPR repeats region" evidence="3">
    <location>
        <begin position="414"/>
        <end position="593"/>
    </location>
</feature>
<dbReference type="SUPFAM" id="SSF48371">
    <property type="entry name" value="ARM repeat"/>
    <property type="match status" value="1"/>
</dbReference>
<organism evidence="4 5">
    <name type="scientific">Syncephalis pseudoplumigaleata</name>
    <dbReference type="NCBI Taxonomy" id="1712513"/>
    <lineage>
        <taxon>Eukaryota</taxon>
        <taxon>Fungi</taxon>
        <taxon>Fungi incertae sedis</taxon>
        <taxon>Zoopagomycota</taxon>
        <taxon>Zoopagomycotina</taxon>
        <taxon>Zoopagomycetes</taxon>
        <taxon>Zoopagales</taxon>
        <taxon>Piptocephalidaceae</taxon>
        <taxon>Syncephalis</taxon>
    </lineage>
</organism>
<dbReference type="AlphaFoldDB" id="A0A4P9Z4P8"/>
<dbReference type="InterPro" id="IPR056843">
    <property type="entry name" value="THADA-like_TPR"/>
</dbReference>
<dbReference type="InterPro" id="IPR016024">
    <property type="entry name" value="ARM-type_fold"/>
</dbReference>
<dbReference type="GO" id="GO:0005829">
    <property type="term" value="C:cytosol"/>
    <property type="evidence" value="ECO:0007669"/>
    <property type="project" value="TreeGrafter"/>
</dbReference>
<keyword evidence="5" id="KW-1185">Reference proteome</keyword>
<evidence type="ECO:0000313" key="4">
    <source>
        <dbReference type="EMBL" id="RKP26550.1"/>
    </source>
</evidence>
<dbReference type="GO" id="GO:0030488">
    <property type="term" value="P:tRNA methylation"/>
    <property type="evidence" value="ECO:0007669"/>
    <property type="project" value="TreeGrafter"/>
</dbReference>
<feature type="non-terminal residue" evidence="4">
    <location>
        <position position="963"/>
    </location>
</feature>
<protein>
    <submittedName>
        <fullName evidence="4">Putative death-receptor fusion protein-domain-containing protein</fullName>
    </submittedName>
</protein>
<dbReference type="Pfam" id="PF10350">
    <property type="entry name" value="DUF2428"/>
    <property type="match status" value="1"/>
</dbReference>
<dbReference type="PANTHER" id="PTHR14387">
    <property type="entry name" value="THADA/DEATH RECEPTOR INTERACTING PROTEIN"/>
    <property type="match status" value="1"/>
</dbReference>
<dbReference type="InterPro" id="IPR051954">
    <property type="entry name" value="tRNA_methyltransferase_THADA"/>
</dbReference>
<accession>A0A4P9Z4P8</accession>
<evidence type="ECO:0000313" key="5">
    <source>
        <dbReference type="Proteomes" id="UP000278143"/>
    </source>
</evidence>
<gene>
    <name evidence="4" type="ORF">SYNPS1DRAFT_27767</name>
</gene>
<evidence type="ECO:0000259" key="2">
    <source>
        <dbReference type="Pfam" id="PF10350"/>
    </source>
</evidence>
<dbReference type="EMBL" id="KZ989394">
    <property type="protein sequence ID" value="RKP26550.1"/>
    <property type="molecule type" value="Genomic_DNA"/>
</dbReference>
<name>A0A4P9Z4P8_9FUNG</name>
<dbReference type="OrthoDB" id="73997at2759"/>
<dbReference type="PANTHER" id="PTHR14387:SF0">
    <property type="entry name" value="DUF2428 DOMAIN-CONTAINING PROTEIN"/>
    <property type="match status" value="1"/>
</dbReference>
<keyword evidence="4" id="KW-0675">Receptor</keyword>
<dbReference type="InterPro" id="IPR019442">
    <property type="entry name" value="THADA/TRM732_DUF2428"/>
</dbReference>
<dbReference type="Pfam" id="PF25150">
    <property type="entry name" value="TPR_Trm732"/>
    <property type="match status" value="1"/>
</dbReference>
<sequence>MTVSTIAQLLAYTEKVEQCLSIFEVQGTSVQLATEITNAKTLGQQFLAALSREQKRRGTTADTARGIDAEERERALKACIRVCALPRIARDIGPVAGVIYATLLQRSSEPWCSLWHYTKFDEEKDDVCMTVPEFIAAHKLYLPLCRGLLVVNSSAMLQMPLPAQAQIKLDCLGTMVEPATLMELIFYLAVGMSNQPEIQYRFVAFDTLTIWFNKLDRPLDPPKRQWLISLIWDSWRDPTDAVQHKVKLAFEGLLKHLAAFPMEEEAAQQQIEQFKDDLMAHLLMADWREEMKYGFLGCLVPYVSMARFVDEKLLASLMMAMSDVVVGSHAMALIVTIMEHLTIHDPASEYWSAVWIPFVARGLLASDEIVRKYMGRVVGKLFKFNPSTFAPLYARITEDSSNSSSSGSDGELQDLKHIGQLALVHPDEQVRVDLLALVCEARRTTDPVTAEELSLVRQFLRVNMHVAQAHFRQQTTAAMARLMKRLHDNAAACTHDRPERPAEMYRPGQQFVAWLIRHCLQGFYPNAPFTRVAMSLRLLHQLLEYFLLSSSPDAAYHCHNCQIIGRIIEEQLFQPEATQSLVALLLDSYDANRWIAHQCLAYFPAPLPGYDTAEKVQRQLLAGGWSSLADPKASQSDGGASIVLLVFQKYIARLGWYIAPPGMEASASAKEDPKVYFMTRLLEDIEGKIAEAKRDLSLAARRHPVHGALKAFSYLYRDVIEQHALQAATADVHWSRMNDQLLSVIEQVIDIVVTALEHPAPEGYEQDDEELLVLRSQDHHFLLTYCWRGIKEASALLEHIVRGGVQSIKQQAERTFPSVDLIIECGDRLRRLLVGLRHRGAFSHIYSHFEAVCQLLHQSPEPRLSAMIPQWLESMFDQMQSASISITRRSGGIPYGILALVMCDPPGQLLHTATSRLFDMTADIMAGDLRANTEDKAKKQEDDERIIAQVHAMNTLRMLLTDA</sequence>